<dbReference type="EMBL" id="JARKIB010000046">
    <property type="protein sequence ID" value="KAJ7756701.1"/>
    <property type="molecule type" value="Genomic_DNA"/>
</dbReference>
<dbReference type="Proteomes" id="UP001215598">
    <property type="component" value="Unassembled WGS sequence"/>
</dbReference>
<name>A0AAD7J498_9AGAR</name>
<feature type="compositionally biased region" description="Low complexity" evidence="2">
    <location>
        <begin position="246"/>
        <end position="262"/>
    </location>
</feature>
<proteinExistence type="predicted"/>
<protein>
    <submittedName>
        <fullName evidence="3">Uncharacterized protein</fullName>
    </submittedName>
</protein>
<keyword evidence="4" id="KW-1185">Reference proteome</keyword>
<evidence type="ECO:0000313" key="3">
    <source>
        <dbReference type="EMBL" id="KAJ7756701.1"/>
    </source>
</evidence>
<feature type="region of interest" description="Disordered" evidence="2">
    <location>
        <begin position="296"/>
        <end position="334"/>
    </location>
</feature>
<evidence type="ECO:0000256" key="1">
    <source>
        <dbReference type="SAM" id="Coils"/>
    </source>
</evidence>
<gene>
    <name evidence="3" type="ORF">B0H16DRAFT_688977</name>
</gene>
<evidence type="ECO:0000256" key="2">
    <source>
        <dbReference type="SAM" id="MobiDB-lite"/>
    </source>
</evidence>
<evidence type="ECO:0000313" key="4">
    <source>
        <dbReference type="Proteomes" id="UP001215598"/>
    </source>
</evidence>
<comment type="caution">
    <text evidence="3">The sequence shown here is derived from an EMBL/GenBank/DDBJ whole genome shotgun (WGS) entry which is preliminary data.</text>
</comment>
<sequence length="334" mass="38655">MESDAIVENLGVLFKYLDDSRARVAELKKELEHKRLDTAFFTKRDARRIQDLEVEKEALTKQVAACKEQLKLKQESRQFVGLLAPRWMLINPGTASKLEFDKELLDQEVVLLREKLKVKEESREVRLEPRVDELPNTVLSETRMAVMSERQLKVALEEKCLSLETRVKESAQLASTAMRERIEADKALEENRRECGVRAEKIQDLQPTTNSRQLIAPLSPRGIPSSRRATARPRFMLSTWEICSRSATSSNRQTSSSLPRRIPSSRHAKHSSLPTPSHWLRKSLWPRRTTWPRRSYAVSTMPSRETRKSGARLVPNSSLKWRPTKRNYSRRCAR</sequence>
<organism evidence="3 4">
    <name type="scientific">Mycena metata</name>
    <dbReference type="NCBI Taxonomy" id="1033252"/>
    <lineage>
        <taxon>Eukaryota</taxon>
        <taxon>Fungi</taxon>
        <taxon>Dikarya</taxon>
        <taxon>Basidiomycota</taxon>
        <taxon>Agaricomycotina</taxon>
        <taxon>Agaricomycetes</taxon>
        <taxon>Agaricomycetidae</taxon>
        <taxon>Agaricales</taxon>
        <taxon>Marasmiineae</taxon>
        <taxon>Mycenaceae</taxon>
        <taxon>Mycena</taxon>
    </lineage>
</organism>
<accession>A0AAD7J498</accession>
<dbReference type="AlphaFoldDB" id="A0AAD7J498"/>
<feature type="region of interest" description="Disordered" evidence="2">
    <location>
        <begin position="246"/>
        <end position="278"/>
    </location>
</feature>
<feature type="compositionally biased region" description="Basic residues" evidence="2">
    <location>
        <begin position="322"/>
        <end position="334"/>
    </location>
</feature>
<keyword evidence="1" id="KW-0175">Coiled coil</keyword>
<feature type="coiled-coil region" evidence="1">
    <location>
        <begin position="17"/>
        <end position="76"/>
    </location>
</feature>
<reference evidence="3" key="1">
    <citation type="submission" date="2023-03" db="EMBL/GenBank/DDBJ databases">
        <title>Massive genome expansion in bonnet fungi (Mycena s.s.) driven by repeated elements and novel gene families across ecological guilds.</title>
        <authorList>
            <consortium name="Lawrence Berkeley National Laboratory"/>
            <person name="Harder C.B."/>
            <person name="Miyauchi S."/>
            <person name="Viragh M."/>
            <person name="Kuo A."/>
            <person name="Thoen E."/>
            <person name="Andreopoulos B."/>
            <person name="Lu D."/>
            <person name="Skrede I."/>
            <person name="Drula E."/>
            <person name="Henrissat B."/>
            <person name="Morin E."/>
            <person name="Kohler A."/>
            <person name="Barry K."/>
            <person name="LaButti K."/>
            <person name="Morin E."/>
            <person name="Salamov A."/>
            <person name="Lipzen A."/>
            <person name="Mereny Z."/>
            <person name="Hegedus B."/>
            <person name="Baldrian P."/>
            <person name="Stursova M."/>
            <person name="Weitz H."/>
            <person name="Taylor A."/>
            <person name="Grigoriev I.V."/>
            <person name="Nagy L.G."/>
            <person name="Martin F."/>
            <person name="Kauserud H."/>
        </authorList>
    </citation>
    <scope>NUCLEOTIDE SEQUENCE</scope>
    <source>
        <strain evidence="3">CBHHK182m</strain>
    </source>
</reference>